<proteinExistence type="inferred from homology"/>
<protein>
    <submittedName>
        <fullName evidence="3">Uncharacterized protein</fullName>
    </submittedName>
</protein>
<accession>A0A8J4G789</accession>
<dbReference type="PANTHER" id="PTHR22767:SF3">
    <property type="entry name" value="N-ALPHA-ACETYLTRANSFERASE 25, NATB AUXILIARY SUBUNIT"/>
    <property type="match status" value="1"/>
</dbReference>
<evidence type="ECO:0000313" key="3">
    <source>
        <dbReference type="EMBL" id="GIM01384.1"/>
    </source>
</evidence>
<dbReference type="Gene3D" id="1.25.40.10">
    <property type="entry name" value="Tetratricopeptide repeat domain"/>
    <property type="match status" value="1"/>
</dbReference>
<evidence type="ECO:0000313" key="4">
    <source>
        <dbReference type="Proteomes" id="UP000722791"/>
    </source>
</evidence>
<dbReference type="PANTHER" id="PTHR22767">
    <property type="entry name" value="N-TERMINAL ACETYLTRANSFERASE-RELATED"/>
    <property type="match status" value="1"/>
</dbReference>
<comment type="similarity">
    <text evidence="1">Belongs to the MDM20/NAA25 family.</text>
</comment>
<name>A0A8J4G789_9CHLO</name>
<feature type="compositionally biased region" description="Low complexity" evidence="2">
    <location>
        <begin position="675"/>
        <end position="701"/>
    </location>
</feature>
<feature type="compositionally biased region" description="Gly residues" evidence="2">
    <location>
        <begin position="389"/>
        <end position="399"/>
    </location>
</feature>
<dbReference type="InterPro" id="IPR019183">
    <property type="entry name" value="NAA25_NatB_aux_su"/>
</dbReference>
<organism evidence="3 4">
    <name type="scientific">Volvox reticuliferus</name>
    <dbReference type="NCBI Taxonomy" id="1737510"/>
    <lineage>
        <taxon>Eukaryota</taxon>
        <taxon>Viridiplantae</taxon>
        <taxon>Chlorophyta</taxon>
        <taxon>core chlorophytes</taxon>
        <taxon>Chlorophyceae</taxon>
        <taxon>CS clade</taxon>
        <taxon>Chlamydomonadales</taxon>
        <taxon>Volvocaceae</taxon>
        <taxon>Volvox</taxon>
    </lineage>
</organism>
<dbReference type="InterPro" id="IPR011990">
    <property type="entry name" value="TPR-like_helical_dom_sf"/>
</dbReference>
<dbReference type="GO" id="GO:0031416">
    <property type="term" value="C:NatB complex"/>
    <property type="evidence" value="ECO:0007669"/>
    <property type="project" value="TreeGrafter"/>
</dbReference>
<feature type="region of interest" description="Disordered" evidence="2">
    <location>
        <begin position="423"/>
        <end position="444"/>
    </location>
</feature>
<feature type="region of interest" description="Disordered" evidence="2">
    <location>
        <begin position="382"/>
        <end position="401"/>
    </location>
</feature>
<feature type="region of interest" description="Disordered" evidence="2">
    <location>
        <begin position="675"/>
        <end position="703"/>
    </location>
</feature>
<evidence type="ECO:0000256" key="1">
    <source>
        <dbReference type="ARBA" id="ARBA00006298"/>
    </source>
</evidence>
<feature type="compositionally biased region" description="Low complexity" evidence="2">
    <location>
        <begin position="423"/>
        <end position="439"/>
    </location>
</feature>
<gene>
    <name evidence="3" type="ORF">Vretimale_6211</name>
</gene>
<reference evidence="3" key="1">
    <citation type="journal article" date="2021" name="Proc. Natl. Acad. Sci. U.S.A.">
        <title>Three genomes in the algal genus Volvox reveal the fate of a haploid sex-determining region after a transition to homothallism.</title>
        <authorList>
            <person name="Yamamoto K."/>
            <person name="Hamaji T."/>
            <person name="Kawai-Toyooka H."/>
            <person name="Matsuzaki R."/>
            <person name="Takahashi F."/>
            <person name="Nishimura Y."/>
            <person name="Kawachi M."/>
            <person name="Noguchi H."/>
            <person name="Minakuchi Y."/>
            <person name="Umen J.G."/>
            <person name="Toyoda A."/>
            <person name="Nozaki H."/>
        </authorList>
    </citation>
    <scope>NUCLEOTIDE SEQUENCE</scope>
    <source>
        <strain evidence="3">NIES-3785</strain>
    </source>
</reference>
<dbReference type="AlphaFoldDB" id="A0A8J4G789"/>
<sequence length="1168" mass="120659">MSRRPKDPDAFERKVRPIYDALDSRNWKGALKLCQQALQKYPDNELIKVLKAIGLERSGKREEANQIVDEVIAAKPIEEQVLRLATMVLRASGRLSDITQMYEAAAAAVAPRGGEVALILQHEVFGAYVREQNFVKQQQVALRLSKAAATVGGNTAISSERYSWWVVLSILLQARAALRAKAMGVPAPVGQVPPVAMGPEKLLALAEGMMARQAAKDGRLEGYEALMVYVDVLLAQGKVSEALSLVSGPLGASALRLPAERLQLRAVLSALSGDLQAASELLREGLRLNPDDWGALQLLLDCMLPGTAASVTRGSPPSCPPTFGPQHPLVLISGGLAEQLPPRGVTVPPDEGCGASAFIEAQAVLQELVDLVDLEQQSPCSRANLGDAGSPGAGGGNGGKAMTMRGPDLALVDLAMRRHRAATTTATYRNSSNGSGDRSGPNEETEVAVIDAVLSYYRKYGHLVSCAVDLRTYVSQLGADAAGRLAEALQMEADKVAASMVTAAAAAGESDNVDALASLRRRVCAAQIRDDLGLPRLERCEEGVELSKELLELYSTAQPLQAGLDERERGAADELPVLAGAALVTAAGMATSDAAAVPYMLAAYGACADAVRVRPFGAGMRISLAALAALLAAPAAAATHMYKLDIKHIQLDTLGAHMLLPPLLAWPHSSAATAAATAAAEPSPTSSSAHGDGQGHSQHQQRLLDKALRDTNALFADHACDAGESLFTAYGHGMYTKVLEFTAFRERLAAAHTLAVVHTESGLEDCFRSSGSGGGGGGSSRSSGAEAVAAVDAVRSAAVAAAGRLNPDNLPTASSLRFNWDLSTRPAWLPPGQEGPSAAVLEWWRSRAAGKICGQGYGRCWWAATGSAEGTSSEAAQWRTSQASAAAHRWLLPHCIAGALGASGGGVLNLQEAVGRLKGLMGEQVMKSSNGTATDASEADGQGAAAAGLASCTTIDAESLRRLDVALYGAAVAVQDCLGSPPAAAPVGAAAADAACSSLGELAAAVRRLVAVAAADLAAATQEAAAWGGVLPGGPLAAMSLLVREPLTAAVCCIQSWQSSLKALRKRRTKAGNQMEGAAQRLMDVVTSTAEQLAAAAQECAEALTAATGTSAAAAAAAQAVRFLKDRGHAAAAISESATSALETLLLEQRLTVGLIAKRAAAVAAALR</sequence>
<dbReference type="Pfam" id="PF09797">
    <property type="entry name" value="NatB_MDM20"/>
    <property type="match status" value="1"/>
</dbReference>
<dbReference type="SUPFAM" id="SSF48452">
    <property type="entry name" value="TPR-like"/>
    <property type="match status" value="1"/>
</dbReference>
<dbReference type="Proteomes" id="UP000722791">
    <property type="component" value="Unassembled WGS sequence"/>
</dbReference>
<dbReference type="Pfam" id="PF14559">
    <property type="entry name" value="TPR_19"/>
    <property type="match status" value="1"/>
</dbReference>
<evidence type="ECO:0000256" key="2">
    <source>
        <dbReference type="SAM" id="MobiDB-lite"/>
    </source>
</evidence>
<dbReference type="EMBL" id="BNCQ01000009">
    <property type="protein sequence ID" value="GIM01384.1"/>
    <property type="molecule type" value="Genomic_DNA"/>
</dbReference>
<comment type="caution">
    <text evidence="3">The sequence shown here is derived from an EMBL/GenBank/DDBJ whole genome shotgun (WGS) entry which is preliminary data.</text>
</comment>